<name>M5U9F1_9BACT</name>
<evidence type="ECO:0000313" key="1">
    <source>
        <dbReference type="EMBL" id="EMI52613.1"/>
    </source>
</evidence>
<dbReference type="AlphaFoldDB" id="M5U9F1"/>
<organism evidence="1 2">
    <name type="scientific">Rhodopirellula sallentina SM41</name>
    <dbReference type="NCBI Taxonomy" id="1263870"/>
    <lineage>
        <taxon>Bacteria</taxon>
        <taxon>Pseudomonadati</taxon>
        <taxon>Planctomycetota</taxon>
        <taxon>Planctomycetia</taxon>
        <taxon>Pirellulales</taxon>
        <taxon>Pirellulaceae</taxon>
        <taxon>Rhodopirellula</taxon>
    </lineage>
</organism>
<dbReference type="Proteomes" id="UP000011885">
    <property type="component" value="Unassembled WGS sequence"/>
</dbReference>
<accession>M5U9F1</accession>
<sequence>MFEEKAMSGGVGFVGGWFSKPLDNGPQVLRRSNVSRRRFVDPRRFDRSTS</sequence>
<reference evidence="1 2" key="1">
    <citation type="journal article" date="2013" name="Mar. Genomics">
        <title>Expression of sulfatases in Rhodopirellula baltica and the diversity of sulfatases in the genus Rhodopirellula.</title>
        <authorList>
            <person name="Wegner C.E."/>
            <person name="Richter-Heitmann T."/>
            <person name="Klindworth A."/>
            <person name="Klockow C."/>
            <person name="Richter M."/>
            <person name="Achstetter T."/>
            <person name="Glockner F.O."/>
            <person name="Harder J."/>
        </authorList>
    </citation>
    <scope>NUCLEOTIDE SEQUENCE [LARGE SCALE GENOMIC DNA]</scope>
    <source>
        <strain evidence="1 2">SM41</strain>
    </source>
</reference>
<dbReference type="EMBL" id="ANOH01000414">
    <property type="protein sequence ID" value="EMI52613.1"/>
    <property type="molecule type" value="Genomic_DNA"/>
</dbReference>
<evidence type="ECO:0000313" key="2">
    <source>
        <dbReference type="Proteomes" id="UP000011885"/>
    </source>
</evidence>
<gene>
    <name evidence="1" type="ORF">RSSM_05948</name>
</gene>
<keyword evidence="2" id="KW-1185">Reference proteome</keyword>
<proteinExistence type="predicted"/>
<protein>
    <submittedName>
        <fullName evidence="1">Uncharacterized protein</fullName>
    </submittedName>
</protein>
<comment type="caution">
    <text evidence="1">The sequence shown here is derived from an EMBL/GenBank/DDBJ whole genome shotgun (WGS) entry which is preliminary data.</text>
</comment>